<dbReference type="CDD" id="cd09274">
    <property type="entry name" value="RNase_HI_RT_Ty3"/>
    <property type="match status" value="1"/>
</dbReference>
<dbReference type="InterPro" id="IPR043502">
    <property type="entry name" value="DNA/RNA_pol_sf"/>
</dbReference>
<evidence type="ECO:0000256" key="5">
    <source>
        <dbReference type="ARBA" id="ARBA00022801"/>
    </source>
</evidence>
<feature type="region of interest" description="Disordered" evidence="7">
    <location>
        <begin position="581"/>
        <end position="602"/>
    </location>
</feature>
<evidence type="ECO:0000256" key="4">
    <source>
        <dbReference type="ARBA" id="ARBA00022759"/>
    </source>
</evidence>
<evidence type="ECO:0000256" key="2">
    <source>
        <dbReference type="ARBA" id="ARBA00022695"/>
    </source>
</evidence>
<dbReference type="GO" id="GO:0003964">
    <property type="term" value="F:RNA-directed DNA polymerase activity"/>
    <property type="evidence" value="ECO:0007669"/>
    <property type="project" value="UniProtKB-KW"/>
</dbReference>
<dbReference type="AlphaFoldDB" id="A0A6L2MZW6"/>
<dbReference type="CDD" id="cd00303">
    <property type="entry name" value="retropepsin_like"/>
    <property type="match status" value="1"/>
</dbReference>
<feature type="domain" description="Reverse transcriptase RNase H-like" evidence="8">
    <location>
        <begin position="384"/>
        <end position="481"/>
    </location>
</feature>
<evidence type="ECO:0000256" key="3">
    <source>
        <dbReference type="ARBA" id="ARBA00022722"/>
    </source>
</evidence>
<evidence type="ECO:0000256" key="7">
    <source>
        <dbReference type="SAM" id="MobiDB-lite"/>
    </source>
</evidence>
<dbReference type="InterPro" id="IPR041373">
    <property type="entry name" value="RT_RNaseH"/>
</dbReference>
<name>A0A6L2MZW6_TANCI</name>
<dbReference type="Gene3D" id="3.10.10.10">
    <property type="entry name" value="HIV Type 1 Reverse Transcriptase, subunit A, domain 1"/>
    <property type="match status" value="1"/>
</dbReference>
<keyword evidence="3" id="KW-0540">Nuclease</keyword>
<dbReference type="Pfam" id="PF17917">
    <property type="entry name" value="RT_RNaseH"/>
    <property type="match status" value="1"/>
</dbReference>
<dbReference type="InterPro" id="IPR021109">
    <property type="entry name" value="Peptidase_aspartic_dom_sf"/>
</dbReference>
<organism evidence="9">
    <name type="scientific">Tanacetum cinerariifolium</name>
    <name type="common">Dalmatian daisy</name>
    <name type="synonym">Chrysanthemum cinerariifolium</name>
    <dbReference type="NCBI Taxonomy" id="118510"/>
    <lineage>
        <taxon>Eukaryota</taxon>
        <taxon>Viridiplantae</taxon>
        <taxon>Streptophyta</taxon>
        <taxon>Embryophyta</taxon>
        <taxon>Tracheophyta</taxon>
        <taxon>Spermatophyta</taxon>
        <taxon>Magnoliopsida</taxon>
        <taxon>eudicotyledons</taxon>
        <taxon>Gunneridae</taxon>
        <taxon>Pentapetalae</taxon>
        <taxon>asterids</taxon>
        <taxon>campanulids</taxon>
        <taxon>Asterales</taxon>
        <taxon>Asteraceae</taxon>
        <taxon>Asteroideae</taxon>
        <taxon>Anthemideae</taxon>
        <taxon>Anthemidinae</taxon>
        <taxon>Tanacetum</taxon>
    </lineage>
</organism>
<dbReference type="PANTHER" id="PTHR37984">
    <property type="entry name" value="PROTEIN CBG26694"/>
    <property type="match status" value="1"/>
</dbReference>
<dbReference type="PANTHER" id="PTHR37984:SF5">
    <property type="entry name" value="PROTEIN NYNRIN-LIKE"/>
    <property type="match status" value="1"/>
</dbReference>
<accession>A0A6L2MZW6</accession>
<evidence type="ECO:0000313" key="9">
    <source>
        <dbReference type="EMBL" id="GEU79430.1"/>
    </source>
</evidence>
<sequence>MVPNTKKLIVVFIEGLPQSIEGTVTASKPQTLKEAINISQRLMDHIIKCGLCKEPVITNESLMIEVTPTTTTIPIIVSTITKITATTIATVTMITVSNIIEGRKPSGLMLPPQLRIVGILETVPRVRNAPYITQDLALSRADKSFVSISLASMLNIPPITLDTTYDIEMANGNLVGTNTVIQGCTLTLLNQHFKIDLMPIKLDSFDVIIGMDWLSKYHAKIICDEKVVYIPINGDTLIIRGDRSKTRLNLISCIKTERYISKGCQLFIAQVIEKKSDEKGLEDIPVVREFSKVFPEELPGLPPVRQVEFQIKLVLGAAPVARTPYRLAPSEMQKLSNQLQELVDRGFIRPKKQEVYLGEDQETAFQLLKQKLCEALILALPKGNDNFVVYCDASHQGLGAVLMQREKVIAYASRQLKPYEENYSTHDLELGAVVFALKIWRHYLYGTKCIVFTDHKSLQHILDQKELNMRQRRWLALLAYYDCTLRGRSLCFVLEMRNNVTPPDTYSVQAPSEGVTDWYQSQVMAISVISISSNSSEDSMGTPAGRVILFDIIPTTILDTTPVIVPPTTKTPIIAPTILPSPDYTPASLDYSPASEAESDPS</sequence>
<dbReference type="SUPFAM" id="SSF56672">
    <property type="entry name" value="DNA/RNA polymerases"/>
    <property type="match status" value="2"/>
</dbReference>
<protein>
    <submittedName>
        <fullName evidence="9">Putative reverse transcriptase domain-containing protein</fullName>
    </submittedName>
</protein>
<keyword evidence="5" id="KW-0378">Hydrolase</keyword>
<keyword evidence="1" id="KW-0808">Transferase</keyword>
<dbReference type="GO" id="GO:0016787">
    <property type="term" value="F:hydrolase activity"/>
    <property type="evidence" value="ECO:0007669"/>
    <property type="project" value="UniProtKB-KW"/>
</dbReference>
<dbReference type="FunFam" id="3.10.20.370:FF:000001">
    <property type="entry name" value="Retrovirus-related Pol polyprotein from transposon 17.6-like protein"/>
    <property type="match status" value="1"/>
</dbReference>
<gene>
    <name evidence="9" type="ORF">Tci_051408</name>
</gene>
<evidence type="ECO:0000256" key="6">
    <source>
        <dbReference type="ARBA" id="ARBA00022918"/>
    </source>
</evidence>
<dbReference type="GO" id="GO:0004519">
    <property type="term" value="F:endonuclease activity"/>
    <property type="evidence" value="ECO:0007669"/>
    <property type="project" value="UniProtKB-KW"/>
</dbReference>
<dbReference type="SUPFAM" id="SSF50630">
    <property type="entry name" value="Acid proteases"/>
    <property type="match status" value="1"/>
</dbReference>
<keyword evidence="6 9" id="KW-0695">RNA-directed DNA polymerase</keyword>
<dbReference type="EMBL" id="BKCJ010007869">
    <property type="protein sequence ID" value="GEU79430.1"/>
    <property type="molecule type" value="Genomic_DNA"/>
</dbReference>
<reference evidence="9" key="1">
    <citation type="journal article" date="2019" name="Sci. Rep.">
        <title>Draft genome of Tanacetum cinerariifolium, the natural source of mosquito coil.</title>
        <authorList>
            <person name="Yamashiro T."/>
            <person name="Shiraishi A."/>
            <person name="Satake H."/>
            <person name="Nakayama K."/>
        </authorList>
    </citation>
    <scope>NUCLEOTIDE SEQUENCE</scope>
</reference>
<evidence type="ECO:0000256" key="1">
    <source>
        <dbReference type="ARBA" id="ARBA00022679"/>
    </source>
</evidence>
<dbReference type="InterPro" id="IPR050951">
    <property type="entry name" value="Retrovirus_Pol_polyprotein"/>
</dbReference>
<dbReference type="Gene3D" id="3.10.20.370">
    <property type="match status" value="1"/>
</dbReference>
<dbReference type="Gene3D" id="2.40.70.10">
    <property type="entry name" value="Acid Proteases"/>
    <property type="match status" value="1"/>
</dbReference>
<dbReference type="Pfam" id="PF08284">
    <property type="entry name" value="RVP_2"/>
    <property type="match status" value="1"/>
</dbReference>
<evidence type="ECO:0000259" key="8">
    <source>
        <dbReference type="Pfam" id="PF17917"/>
    </source>
</evidence>
<comment type="caution">
    <text evidence="9">The sequence shown here is derived from an EMBL/GenBank/DDBJ whole genome shotgun (WGS) entry which is preliminary data.</text>
</comment>
<keyword evidence="2" id="KW-0548">Nucleotidyltransferase</keyword>
<proteinExistence type="predicted"/>
<keyword evidence="4" id="KW-0255">Endonuclease</keyword>